<accession>A0ABS1HRU4</accession>
<dbReference type="Proteomes" id="UP000605676">
    <property type="component" value="Unassembled WGS sequence"/>
</dbReference>
<comment type="caution">
    <text evidence="1">The sequence shown here is derived from an EMBL/GenBank/DDBJ whole genome shotgun (WGS) entry which is preliminary data.</text>
</comment>
<keyword evidence="2" id="KW-1185">Reference proteome</keyword>
<dbReference type="RefSeq" id="WP_200467123.1">
    <property type="nucleotide sequence ID" value="NZ_JAENRR010000103.1"/>
</dbReference>
<evidence type="ECO:0000313" key="1">
    <source>
        <dbReference type="EMBL" id="MBK3519904.1"/>
    </source>
</evidence>
<evidence type="ECO:0008006" key="3">
    <source>
        <dbReference type="Google" id="ProtNLM"/>
    </source>
</evidence>
<organism evidence="1 2">
    <name type="scientific">Carboxylicivirga marina</name>
    <dbReference type="NCBI Taxonomy" id="2800988"/>
    <lineage>
        <taxon>Bacteria</taxon>
        <taxon>Pseudomonadati</taxon>
        <taxon>Bacteroidota</taxon>
        <taxon>Bacteroidia</taxon>
        <taxon>Marinilabiliales</taxon>
        <taxon>Marinilabiliaceae</taxon>
        <taxon>Carboxylicivirga</taxon>
    </lineage>
</organism>
<reference evidence="1 2" key="1">
    <citation type="submission" date="2021-01" db="EMBL/GenBank/DDBJ databases">
        <title>Carboxyliciviraga sp.nov., isolated from coastal sediments.</title>
        <authorList>
            <person name="Lu D."/>
            <person name="Zhang T."/>
        </authorList>
    </citation>
    <scope>NUCLEOTIDE SEQUENCE [LARGE SCALE GENOMIC DNA]</scope>
    <source>
        <strain evidence="1 2">N1Y132</strain>
    </source>
</reference>
<name>A0ABS1HRU4_9BACT</name>
<gene>
    <name evidence="1" type="ORF">JIV24_21375</name>
</gene>
<dbReference type="EMBL" id="JAENRR010000103">
    <property type="protein sequence ID" value="MBK3519904.1"/>
    <property type="molecule type" value="Genomic_DNA"/>
</dbReference>
<protein>
    <recommendedName>
        <fullName evidence="3">Lipoprotein</fullName>
    </recommendedName>
</protein>
<evidence type="ECO:0000313" key="2">
    <source>
        <dbReference type="Proteomes" id="UP000605676"/>
    </source>
</evidence>
<sequence length="179" mass="20745">MRINTGKEKYSYSLIVLFLIQFVLLLSCGRKSECDKNEIYKTKREFGEVANQISKNKLDSIISDLPYWKLNEFKTADSKECIAVEILKKYIKTKGWKTNQFIIYSIKKENDLILEFYLDHIDGLVYRYNLDKLNSELSEKTTADGFFEVILPITGNVSGYEGCYLVDIGTKEVKVVYAQ</sequence>
<dbReference type="PROSITE" id="PS51257">
    <property type="entry name" value="PROKAR_LIPOPROTEIN"/>
    <property type="match status" value="1"/>
</dbReference>
<proteinExistence type="predicted"/>